<evidence type="ECO:0000256" key="3">
    <source>
        <dbReference type="ARBA" id="ARBA00022475"/>
    </source>
</evidence>
<dbReference type="InterPro" id="IPR024194">
    <property type="entry name" value="Ac/AlaTfrase_AlgI/DltB"/>
</dbReference>
<dbReference type="EMBL" id="DVJJ01000110">
    <property type="protein sequence ID" value="HIS65143.1"/>
    <property type="molecule type" value="Genomic_DNA"/>
</dbReference>
<reference evidence="9" key="2">
    <citation type="journal article" date="2021" name="PeerJ">
        <title>Extensive microbial diversity within the chicken gut microbiome revealed by metagenomics and culture.</title>
        <authorList>
            <person name="Gilroy R."/>
            <person name="Ravi A."/>
            <person name="Getino M."/>
            <person name="Pursley I."/>
            <person name="Horton D.L."/>
            <person name="Alikhan N.F."/>
            <person name="Baker D."/>
            <person name="Gharbi K."/>
            <person name="Hall N."/>
            <person name="Watson M."/>
            <person name="Adriaenssens E.M."/>
            <person name="Foster-Nyarko E."/>
            <person name="Jarju S."/>
            <person name="Secka A."/>
            <person name="Antonio M."/>
            <person name="Oren A."/>
            <person name="Chaudhuri R.R."/>
            <person name="La Ragione R."/>
            <person name="Hildebrand F."/>
            <person name="Pallen M.J."/>
        </authorList>
    </citation>
    <scope>NUCLEOTIDE SEQUENCE</scope>
    <source>
        <strain evidence="9">ChiBcec16-1751</strain>
    </source>
</reference>
<evidence type="ECO:0000256" key="2">
    <source>
        <dbReference type="ARBA" id="ARBA00010323"/>
    </source>
</evidence>
<evidence type="ECO:0000256" key="5">
    <source>
        <dbReference type="ARBA" id="ARBA00022989"/>
    </source>
</evidence>
<comment type="similarity">
    <text evidence="2 7">Belongs to the membrane-bound acyltransferase family.</text>
</comment>
<keyword evidence="7" id="KW-0808">Transferase</keyword>
<evidence type="ECO:0000256" key="1">
    <source>
        <dbReference type="ARBA" id="ARBA00004651"/>
    </source>
</evidence>
<accession>A0A9D1FA73</accession>
<comment type="caution">
    <text evidence="9">The sequence shown here is derived from an EMBL/GenBank/DDBJ whole genome shotgun (WGS) entry which is preliminary data.</text>
</comment>
<keyword evidence="3 7" id="KW-1003">Cell membrane</keyword>
<dbReference type="GO" id="GO:0016746">
    <property type="term" value="F:acyltransferase activity"/>
    <property type="evidence" value="ECO:0007669"/>
    <property type="project" value="UniProtKB-KW"/>
</dbReference>
<feature type="transmembrane region" description="Helical" evidence="8">
    <location>
        <begin position="445"/>
        <end position="465"/>
    </location>
</feature>
<organism evidence="9 10">
    <name type="scientific">Candidatus Avoscillospira avistercoris</name>
    <dbReference type="NCBI Taxonomy" id="2840707"/>
    <lineage>
        <taxon>Bacteria</taxon>
        <taxon>Bacillati</taxon>
        <taxon>Bacillota</taxon>
        <taxon>Clostridia</taxon>
        <taxon>Eubacteriales</taxon>
        <taxon>Oscillospiraceae</taxon>
        <taxon>Oscillospiraceae incertae sedis</taxon>
        <taxon>Candidatus Avoscillospira</taxon>
    </lineage>
</organism>
<dbReference type="InterPro" id="IPR004299">
    <property type="entry name" value="MBOAT_fam"/>
</dbReference>
<keyword evidence="5 8" id="KW-1133">Transmembrane helix</keyword>
<feature type="transmembrane region" description="Helical" evidence="8">
    <location>
        <begin position="333"/>
        <end position="351"/>
    </location>
</feature>
<evidence type="ECO:0000313" key="10">
    <source>
        <dbReference type="Proteomes" id="UP000886741"/>
    </source>
</evidence>
<gene>
    <name evidence="9" type="ORF">IAA83_07225</name>
</gene>
<evidence type="ECO:0000256" key="7">
    <source>
        <dbReference type="PIRNR" id="PIRNR016636"/>
    </source>
</evidence>
<dbReference type="GO" id="GO:0005886">
    <property type="term" value="C:plasma membrane"/>
    <property type="evidence" value="ECO:0007669"/>
    <property type="project" value="UniProtKB-SubCell"/>
</dbReference>
<name>A0A9D1FA73_9FIRM</name>
<feature type="transmembrane region" description="Helical" evidence="8">
    <location>
        <begin position="91"/>
        <end position="110"/>
    </location>
</feature>
<dbReference type="InterPro" id="IPR051085">
    <property type="entry name" value="MB_O-acyltransferase"/>
</dbReference>
<proteinExistence type="inferred from homology"/>
<keyword evidence="6 7" id="KW-0472">Membrane</keyword>
<protein>
    <submittedName>
        <fullName evidence="9">MBOAT family protein</fullName>
    </submittedName>
</protein>
<dbReference type="PANTHER" id="PTHR13285">
    <property type="entry name" value="ACYLTRANSFERASE"/>
    <property type="match status" value="1"/>
</dbReference>
<evidence type="ECO:0000256" key="6">
    <source>
        <dbReference type="ARBA" id="ARBA00023136"/>
    </source>
</evidence>
<sequence length="518" mass="58247">MAFTSWEFLLLTAGAAVVYYLLHRHTQWPVLLAASLIFYAAGGLGAMVWLFAIAAVTWGAGLVLERMNDARKALSKGDKAGQQRIKRRKKAVVAVTAVLCFGLVYVMKYWNTTVALFPAAVEQILPRWDFLMPLGLSFFTFQSVGYVIDVYRSKYAAQRNPAKYLLFVSFFPQMVQGPIGRYDALAPQLLARRSVDWRMVDRGIQLAMWGYFKKMVIADRAAVVVNTVIGENCPYGGAVIFVGILAYSIQLYCDFSGGIDITRGVAQIFGIDMAENFLRPIFATSLADYWRRWHVSLGHWMRDYLFYPLSLSKPFAKLGKWGRRHLGGLPGKILATSAATFVVYLVIGIWHGVNFRYFVYGIWNGSLITISMLMEHRFLAWKQALHINDKSRGYHFFTMARTWLIVLFGRYIGSSPRLLVALSLMATTILHPVPSQLWDGTLLQLGITGTDWAIIGLGTAVVLAVETFQERGGKVRETLERQNGFVQWLAIAVPLIVILLLGVFRAGYISSSFIYGQY</sequence>
<dbReference type="GO" id="GO:0042121">
    <property type="term" value="P:alginic acid biosynthetic process"/>
    <property type="evidence" value="ECO:0007669"/>
    <property type="project" value="InterPro"/>
</dbReference>
<dbReference type="Pfam" id="PF03062">
    <property type="entry name" value="MBOAT"/>
    <property type="match status" value="1"/>
</dbReference>
<feature type="transmembrane region" description="Helical" evidence="8">
    <location>
        <begin position="130"/>
        <end position="151"/>
    </location>
</feature>
<evidence type="ECO:0000313" key="9">
    <source>
        <dbReference type="EMBL" id="HIS65143.1"/>
    </source>
</evidence>
<dbReference type="PIRSF" id="PIRSF500217">
    <property type="entry name" value="AlgI"/>
    <property type="match status" value="1"/>
</dbReference>
<dbReference type="AlphaFoldDB" id="A0A9D1FA73"/>
<dbReference type="PIRSF" id="PIRSF016636">
    <property type="entry name" value="AlgI_DltB"/>
    <property type="match status" value="1"/>
</dbReference>
<feature type="transmembrane region" description="Helical" evidence="8">
    <location>
        <begin position="31"/>
        <end position="64"/>
    </location>
</feature>
<dbReference type="Proteomes" id="UP000886741">
    <property type="component" value="Unassembled WGS sequence"/>
</dbReference>
<evidence type="ECO:0000256" key="4">
    <source>
        <dbReference type="ARBA" id="ARBA00022692"/>
    </source>
</evidence>
<dbReference type="PANTHER" id="PTHR13285:SF18">
    <property type="entry name" value="PROTEIN-CYSTEINE N-PALMITOYLTRANSFERASE RASP"/>
    <property type="match status" value="1"/>
</dbReference>
<evidence type="ECO:0000256" key="8">
    <source>
        <dbReference type="SAM" id="Phobius"/>
    </source>
</evidence>
<feature type="transmembrane region" description="Helical" evidence="8">
    <location>
        <begin position="485"/>
        <end position="504"/>
    </location>
</feature>
<dbReference type="InterPro" id="IPR028362">
    <property type="entry name" value="AlgI"/>
</dbReference>
<keyword evidence="4 8" id="KW-0812">Transmembrane</keyword>
<reference evidence="9" key="1">
    <citation type="submission" date="2020-10" db="EMBL/GenBank/DDBJ databases">
        <authorList>
            <person name="Gilroy R."/>
        </authorList>
    </citation>
    <scope>NUCLEOTIDE SEQUENCE</scope>
    <source>
        <strain evidence="9">ChiBcec16-1751</strain>
    </source>
</reference>
<comment type="subcellular location">
    <subcellularLocation>
        <location evidence="1">Cell membrane</location>
        <topology evidence="1">Multi-pass membrane protein</topology>
    </subcellularLocation>
</comment>
<keyword evidence="7" id="KW-0012">Acyltransferase</keyword>